<dbReference type="KEGG" id="hazt:108678212"/>
<dbReference type="Proteomes" id="UP000694843">
    <property type="component" value="Unplaced"/>
</dbReference>
<sequence>MVSLSGPVALEGRDCLIALATCADEKEGLAGERDQRWAGVLGLWHRFVGQAKPGLQSPPPLEPYLEVLQYAVQELSSSSRRHFVSRWPELRQALASAGVTTHLHWQACLLRCPDVAQVAEIAASATLAHSTAWNVESGRDVAAVALMLSYVQPEKLRVRMSPGRLRTSQWAEVVARRVGDVVLYLEDEGGDWYDPSDDLLTPLLRSKMILVHFFGGVGTPAGVAAIAAVAQSAQIFLRMAEPLDLSALSGKYSELRVYTRPLDTFSHKWALPAAPLPELVVESAYLGSCEAVARTVTSLVPPGGRFGELWLRYCSLSPPEVQRLLVLLHEQRVRTREEGDTRAEVDGPWIYLYISDQLAPVPPLLYAEPIACGDYHLWNTPAFYRSHGSPLTSFVRVEDRDQRWAGVLGLWRRFVGQDEPNLQSPPPLEPYLEVLQYAVQALSSSSPRHFVSRWPELRQALASAGVTTHLH</sequence>
<reference evidence="2" key="1">
    <citation type="submission" date="2025-08" db="UniProtKB">
        <authorList>
            <consortium name="RefSeq"/>
        </authorList>
    </citation>
    <scope>IDENTIFICATION</scope>
    <source>
        <tissue evidence="2">Whole organism</tissue>
    </source>
</reference>
<protein>
    <submittedName>
        <fullName evidence="2">Uncharacterized protein LOC108678212</fullName>
    </submittedName>
</protein>
<proteinExistence type="predicted"/>
<organism evidence="1 2">
    <name type="scientific">Hyalella azteca</name>
    <name type="common">Amphipod</name>
    <dbReference type="NCBI Taxonomy" id="294128"/>
    <lineage>
        <taxon>Eukaryota</taxon>
        <taxon>Metazoa</taxon>
        <taxon>Ecdysozoa</taxon>
        <taxon>Arthropoda</taxon>
        <taxon>Crustacea</taxon>
        <taxon>Multicrustacea</taxon>
        <taxon>Malacostraca</taxon>
        <taxon>Eumalacostraca</taxon>
        <taxon>Peracarida</taxon>
        <taxon>Amphipoda</taxon>
        <taxon>Senticaudata</taxon>
        <taxon>Talitrida</taxon>
        <taxon>Talitroidea</taxon>
        <taxon>Hyalellidae</taxon>
        <taxon>Hyalella</taxon>
    </lineage>
</organism>
<dbReference type="RefSeq" id="XP_047736281.1">
    <property type="nucleotide sequence ID" value="XM_047880325.1"/>
</dbReference>
<keyword evidence="1" id="KW-1185">Reference proteome</keyword>
<gene>
    <name evidence="2" type="primary">LOC108678212</name>
</gene>
<dbReference type="GeneID" id="108678212"/>
<evidence type="ECO:0000313" key="2">
    <source>
        <dbReference type="RefSeq" id="XP_047736281.1"/>
    </source>
</evidence>
<accession>A0A979FH81</accession>
<dbReference type="AlphaFoldDB" id="A0A979FH81"/>
<evidence type="ECO:0000313" key="1">
    <source>
        <dbReference type="Proteomes" id="UP000694843"/>
    </source>
</evidence>
<name>A0A979FH81_HYAAZ</name>